<reference evidence="2" key="1">
    <citation type="journal article" date="2019" name="Int. J. Syst. Evol. Microbiol.">
        <title>The Global Catalogue of Microorganisms (GCM) 10K type strain sequencing project: providing services to taxonomists for standard genome sequencing and annotation.</title>
        <authorList>
            <consortium name="The Broad Institute Genomics Platform"/>
            <consortium name="The Broad Institute Genome Sequencing Center for Infectious Disease"/>
            <person name="Wu L."/>
            <person name="Ma J."/>
        </authorList>
    </citation>
    <scope>NUCLEOTIDE SEQUENCE [LARGE SCALE GENOMIC DNA]</scope>
    <source>
        <strain evidence="2">KCTC 42585</strain>
    </source>
</reference>
<evidence type="ECO:0000313" key="2">
    <source>
        <dbReference type="Proteomes" id="UP001597468"/>
    </source>
</evidence>
<dbReference type="EMBL" id="JBHULT010000009">
    <property type="protein sequence ID" value="MFD2518298.1"/>
    <property type="molecule type" value="Genomic_DNA"/>
</dbReference>
<dbReference type="RefSeq" id="WP_380752152.1">
    <property type="nucleotide sequence ID" value="NZ_JBHULT010000009.1"/>
</dbReference>
<accession>A0ABW5IZE0</accession>
<gene>
    <name evidence="1" type="ORF">ACFSTG_10370</name>
</gene>
<name>A0ABW5IZE0_9FLAO</name>
<keyword evidence="2" id="KW-1185">Reference proteome</keyword>
<evidence type="ECO:0000313" key="1">
    <source>
        <dbReference type="EMBL" id="MFD2518298.1"/>
    </source>
</evidence>
<sequence length="71" mass="8071">MRSTERILEFIAKGDAVEILAESDLTDNLNKLLIFGFIDIIDDKIMITSKGEEARKEGFEKALLQLRSEDI</sequence>
<proteinExistence type="predicted"/>
<dbReference type="Proteomes" id="UP001597468">
    <property type="component" value="Unassembled WGS sequence"/>
</dbReference>
<organism evidence="1 2">
    <name type="scientific">Salinimicrobium flavum</name>
    <dbReference type="NCBI Taxonomy" id="1737065"/>
    <lineage>
        <taxon>Bacteria</taxon>
        <taxon>Pseudomonadati</taxon>
        <taxon>Bacteroidota</taxon>
        <taxon>Flavobacteriia</taxon>
        <taxon>Flavobacteriales</taxon>
        <taxon>Flavobacteriaceae</taxon>
        <taxon>Salinimicrobium</taxon>
    </lineage>
</organism>
<comment type="caution">
    <text evidence="1">The sequence shown here is derived from an EMBL/GenBank/DDBJ whole genome shotgun (WGS) entry which is preliminary data.</text>
</comment>
<protein>
    <submittedName>
        <fullName evidence="1">Uncharacterized protein</fullName>
    </submittedName>
</protein>